<comment type="caution">
    <text evidence="1">The sequence shown here is derived from an EMBL/GenBank/DDBJ whole genome shotgun (WGS) entry which is preliminary data.</text>
</comment>
<evidence type="ECO:0000313" key="2">
    <source>
        <dbReference type="Proteomes" id="UP001060215"/>
    </source>
</evidence>
<proteinExistence type="predicted"/>
<protein>
    <submittedName>
        <fullName evidence="1">Calcium-transporting ATPase 13, plasma membrane-type</fullName>
    </submittedName>
</protein>
<dbReference type="EMBL" id="CM045762">
    <property type="protein sequence ID" value="KAI8009333.1"/>
    <property type="molecule type" value="Genomic_DNA"/>
</dbReference>
<name>A0ACC0H748_9ERIC</name>
<gene>
    <name evidence="1" type="ORF">LOK49_LG06G00366</name>
</gene>
<accession>A0ACC0H748</accession>
<organism evidence="1 2">
    <name type="scientific">Camellia lanceoleosa</name>
    <dbReference type="NCBI Taxonomy" id="1840588"/>
    <lineage>
        <taxon>Eukaryota</taxon>
        <taxon>Viridiplantae</taxon>
        <taxon>Streptophyta</taxon>
        <taxon>Embryophyta</taxon>
        <taxon>Tracheophyta</taxon>
        <taxon>Spermatophyta</taxon>
        <taxon>Magnoliopsida</taxon>
        <taxon>eudicotyledons</taxon>
        <taxon>Gunneridae</taxon>
        <taxon>Pentapetalae</taxon>
        <taxon>asterids</taxon>
        <taxon>Ericales</taxon>
        <taxon>Theaceae</taxon>
        <taxon>Camellia</taxon>
    </lineage>
</organism>
<keyword evidence="2" id="KW-1185">Reference proteome</keyword>
<dbReference type="Proteomes" id="UP001060215">
    <property type="component" value="Chromosome 5"/>
</dbReference>
<evidence type="ECO:0000313" key="1">
    <source>
        <dbReference type="EMBL" id="KAI8009333.1"/>
    </source>
</evidence>
<sequence length="712" mass="79708">MNTSMEELISDATIVFKKNSGIFSRLIAFLGVVLMGVREGLNLGIFTTFLYSKRKLKIDHQAVVTNLPAFVGLGLVTTIYTCETVDLALNKTSMADLWIGGKIVKEATTELTHELLDTLREGVGHLTRFGPFKDALLCWAKLFLGVKMEELVQSFTILHTEEEEEDEEEASIDGNCRGLSLRRNGDNQKNIIHMHWRGDSKIVLPMCSHFYSVDGQQNYIDKNQRIVLEGISERIVSDCGHCIAFAYKEVLMEKEKGKREDDDDDDDDEPPKLIEEEEEEEDLVVDDGEEESPKLKKQEEIDLVDEEEKQKEQEPPKLMRQKMTLLGFVGLKNPYQEDLKQAIKTCREAGVNISLILNQDKNTATFMGINSGVVNPTDDDVSKAIVEASEIRNILENDERQQRSVGDIRVLTNSSPSDKLRLIQYQRQRSKVIAVTGQSTRDSPAFNVADIRFWIGDGGDKTVAKESSSDIIMLNRSLESIVAVIKPGRFVYHNMEKFIQLHLIVNIVGVAVNFIAAIPSGNTPLSAVQLLWVALVTDTLGAFALAASDPPPGETIPLASALLPSKAVWRNVLVQVVYQTGILLMLHFRGTTILHVDDDGQATIDVVVFNTYVMFQVFGLLNASQIERRRGRWGEIFSWKNFSEKIYRNRWFVGAAGATVVLHSAAMEIAMALICHNNNKMRLLDSRQWLFCTGVAALSWPIGYVAKSIPVS</sequence>
<reference evidence="1 2" key="1">
    <citation type="journal article" date="2022" name="Plant J.">
        <title>Chromosome-level genome of Camellia lanceoleosa provides a valuable resource for understanding genome evolution and self-incompatibility.</title>
        <authorList>
            <person name="Gong W."/>
            <person name="Xiao S."/>
            <person name="Wang L."/>
            <person name="Liao Z."/>
            <person name="Chang Y."/>
            <person name="Mo W."/>
            <person name="Hu G."/>
            <person name="Li W."/>
            <person name="Zhao G."/>
            <person name="Zhu H."/>
            <person name="Hu X."/>
            <person name="Ji K."/>
            <person name="Xiang X."/>
            <person name="Song Q."/>
            <person name="Yuan D."/>
            <person name="Jin S."/>
            <person name="Zhang L."/>
        </authorList>
    </citation>
    <scope>NUCLEOTIDE SEQUENCE [LARGE SCALE GENOMIC DNA]</scope>
    <source>
        <strain evidence="1">SQ_2022a</strain>
    </source>
</reference>